<keyword evidence="2" id="KW-1185">Reference proteome</keyword>
<name>A0A9W6T9H4_AMBMO</name>
<dbReference type="Proteomes" id="UP001165063">
    <property type="component" value="Unassembled WGS sequence"/>
</dbReference>
<evidence type="ECO:0000313" key="2">
    <source>
        <dbReference type="Proteomes" id="UP001165063"/>
    </source>
</evidence>
<sequence length="277" mass="32220">MQCSNINEENEEESIRKAREAFALHLASADECDELARNRYYRGVDPHGADIRPEFNSNVKMEFIEDEESQSTSIYKIKTEDYEKLFGKINNGESDETPSSGYVILKIYSAWTAITIYCNCFGNIDFLDGEYPPLSDDEYVDYMMVRYEREVSLYQKIEEHNKNHKGDNQEINNIPRLLKHGYCCIKKTSCGGIEGMFLAVEYMPFTQQNRTLMNPVDMREKLESIGIHARHPDYLPKILSVDENDETFIYDFGKAKLKTEVNPHRKIMKIYSAESYV</sequence>
<proteinExistence type="predicted"/>
<dbReference type="AlphaFoldDB" id="A0A9W6T9H4"/>
<dbReference type="OrthoDB" id="4062651at2759"/>
<reference evidence="1" key="1">
    <citation type="submission" date="2023-04" db="EMBL/GenBank/DDBJ databases">
        <title>Ambrosiozyma monospora NBRC 1965.</title>
        <authorList>
            <person name="Ichikawa N."/>
            <person name="Sato H."/>
            <person name="Tonouchi N."/>
        </authorList>
    </citation>
    <scope>NUCLEOTIDE SEQUENCE</scope>
    <source>
        <strain evidence="1">NBRC 1965</strain>
    </source>
</reference>
<dbReference type="EMBL" id="BSXU01018986">
    <property type="protein sequence ID" value="GME86041.1"/>
    <property type="molecule type" value="Genomic_DNA"/>
</dbReference>
<evidence type="ECO:0000313" key="1">
    <source>
        <dbReference type="EMBL" id="GME86041.1"/>
    </source>
</evidence>
<organism evidence="1 2">
    <name type="scientific">Ambrosiozyma monospora</name>
    <name type="common">Yeast</name>
    <name type="synonym">Endomycopsis monosporus</name>
    <dbReference type="NCBI Taxonomy" id="43982"/>
    <lineage>
        <taxon>Eukaryota</taxon>
        <taxon>Fungi</taxon>
        <taxon>Dikarya</taxon>
        <taxon>Ascomycota</taxon>
        <taxon>Saccharomycotina</taxon>
        <taxon>Pichiomycetes</taxon>
        <taxon>Pichiales</taxon>
        <taxon>Pichiaceae</taxon>
        <taxon>Ambrosiozyma</taxon>
    </lineage>
</organism>
<gene>
    <name evidence="1" type="ORF">Amon01_001023900</name>
</gene>
<protein>
    <submittedName>
        <fullName evidence="1">Unnamed protein product</fullName>
    </submittedName>
</protein>
<accession>A0A9W6T9H4</accession>
<comment type="caution">
    <text evidence="1">The sequence shown here is derived from an EMBL/GenBank/DDBJ whole genome shotgun (WGS) entry which is preliminary data.</text>
</comment>